<sequence>MTVAVTDSHVRRSRDLSVLGASELLAMMESRDPELTKPWIAARDVPRNHPLYAKLVKNGLPVSSPPAYNPDPEPDGPAAGSLPVPKEYGHTPKSHVGPPGQHRWQGSRETLFA</sequence>
<evidence type="ECO:0000256" key="1">
    <source>
        <dbReference type="SAM" id="MobiDB-lite"/>
    </source>
</evidence>
<dbReference type="EMBL" id="KQ965751">
    <property type="protein sequence ID" value="KXS16635.1"/>
    <property type="molecule type" value="Genomic_DNA"/>
</dbReference>
<accession>A0A139AJR2</accession>
<evidence type="ECO:0000313" key="3">
    <source>
        <dbReference type="Proteomes" id="UP000070544"/>
    </source>
</evidence>
<keyword evidence="3" id="KW-1185">Reference proteome</keyword>
<protein>
    <submittedName>
        <fullName evidence="2">Uncharacterized protein</fullName>
    </submittedName>
</protein>
<dbReference type="Proteomes" id="UP000070544">
    <property type="component" value="Unassembled WGS sequence"/>
</dbReference>
<organism evidence="2 3">
    <name type="scientific">Gonapodya prolifera (strain JEL478)</name>
    <name type="common">Monoblepharis prolifera</name>
    <dbReference type="NCBI Taxonomy" id="1344416"/>
    <lineage>
        <taxon>Eukaryota</taxon>
        <taxon>Fungi</taxon>
        <taxon>Fungi incertae sedis</taxon>
        <taxon>Chytridiomycota</taxon>
        <taxon>Chytridiomycota incertae sedis</taxon>
        <taxon>Monoblepharidomycetes</taxon>
        <taxon>Monoblepharidales</taxon>
        <taxon>Gonapodyaceae</taxon>
        <taxon>Gonapodya</taxon>
    </lineage>
</organism>
<proteinExistence type="predicted"/>
<dbReference type="AlphaFoldDB" id="A0A139AJR2"/>
<feature type="region of interest" description="Disordered" evidence="1">
    <location>
        <begin position="58"/>
        <end position="113"/>
    </location>
</feature>
<evidence type="ECO:0000313" key="2">
    <source>
        <dbReference type="EMBL" id="KXS16635.1"/>
    </source>
</evidence>
<name>A0A139AJR2_GONPJ</name>
<gene>
    <name evidence="2" type="ORF">M427DRAFT_288692</name>
</gene>
<reference evidence="2 3" key="1">
    <citation type="journal article" date="2015" name="Genome Biol. Evol.">
        <title>Phylogenomic analyses indicate that early fungi evolved digesting cell walls of algal ancestors of land plants.</title>
        <authorList>
            <person name="Chang Y."/>
            <person name="Wang S."/>
            <person name="Sekimoto S."/>
            <person name="Aerts A.L."/>
            <person name="Choi C."/>
            <person name="Clum A."/>
            <person name="LaButti K.M."/>
            <person name="Lindquist E.A."/>
            <person name="Yee Ngan C."/>
            <person name="Ohm R.A."/>
            <person name="Salamov A.A."/>
            <person name="Grigoriev I.V."/>
            <person name="Spatafora J.W."/>
            <person name="Berbee M.L."/>
        </authorList>
    </citation>
    <scope>NUCLEOTIDE SEQUENCE [LARGE SCALE GENOMIC DNA]</scope>
    <source>
        <strain evidence="2 3">JEL478</strain>
    </source>
</reference>